<dbReference type="AlphaFoldDB" id="A0AAW0F2R9"/>
<feature type="signal peptide" evidence="2">
    <location>
        <begin position="1"/>
        <end position="32"/>
    </location>
</feature>
<dbReference type="EMBL" id="JAECZO010000004">
    <property type="protein sequence ID" value="KAK7200167.1"/>
    <property type="molecule type" value="Genomic_DNA"/>
</dbReference>
<keyword evidence="1" id="KW-0812">Transmembrane</keyword>
<keyword evidence="2" id="KW-0732">Signal</keyword>
<dbReference type="Proteomes" id="UP001430356">
    <property type="component" value="Unassembled WGS sequence"/>
</dbReference>
<name>A0AAW0F2R9_9TRYP</name>
<evidence type="ECO:0000256" key="2">
    <source>
        <dbReference type="SAM" id="SignalP"/>
    </source>
</evidence>
<accession>A0AAW0F2R9</accession>
<keyword evidence="1" id="KW-0472">Membrane</keyword>
<proteinExistence type="predicted"/>
<comment type="caution">
    <text evidence="3">The sequence shown here is derived from an EMBL/GenBank/DDBJ whole genome shotgun (WGS) entry which is preliminary data.</text>
</comment>
<protein>
    <recommendedName>
        <fullName evidence="5">Transmembrane protein</fullName>
    </recommendedName>
</protein>
<feature type="transmembrane region" description="Helical" evidence="1">
    <location>
        <begin position="300"/>
        <end position="320"/>
    </location>
</feature>
<keyword evidence="1" id="KW-1133">Transmembrane helix</keyword>
<evidence type="ECO:0000313" key="4">
    <source>
        <dbReference type="Proteomes" id="UP001430356"/>
    </source>
</evidence>
<feature type="chain" id="PRO_5043508344" description="Transmembrane protein" evidence="2">
    <location>
        <begin position="33"/>
        <end position="341"/>
    </location>
</feature>
<gene>
    <name evidence="3" type="ORF">NESM_000067400</name>
</gene>
<evidence type="ECO:0008006" key="5">
    <source>
        <dbReference type="Google" id="ProtNLM"/>
    </source>
</evidence>
<evidence type="ECO:0000256" key="1">
    <source>
        <dbReference type="SAM" id="Phobius"/>
    </source>
</evidence>
<reference evidence="3 4" key="1">
    <citation type="journal article" date="2021" name="MBio">
        <title>A New Model Trypanosomatid, Novymonas esmeraldas: Genomic Perception of Its 'Candidatus Pandoraea novymonadis' Endosymbiont.</title>
        <authorList>
            <person name="Zakharova A."/>
            <person name="Saura A."/>
            <person name="Butenko A."/>
            <person name="Podesvova L."/>
            <person name="Warmusova S."/>
            <person name="Kostygov A.Y."/>
            <person name="Nenarokova A."/>
            <person name="Lukes J."/>
            <person name="Opperdoes F.R."/>
            <person name="Yurchenko V."/>
        </authorList>
    </citation>
    <scope>NUCLEOTIDE SEQUENCE [LARGE SCALE GENOMIC DNA]</scope>
    <source>
        <strain evidence="3 4">E262AT.01</strain>
    </source>
</reference>
<organism evidence="3 4">
    <name type="scientific">Novymonas esmeraldas</name>
    <dbReference type="NCBI Taxonomy" id="1808958"/>
    <lineage>
        <taxon>Eukaryota</taxon>
        <taxon>Discoba</taxon>
        <taxon>Euglenozoa</taxon>
        <taxon>Kinetoplastea</taxon>
        <taxon>Metakinetoplastina</taxon>
        <taxon>Trypanosomatida</taxon>
        <taxon>Trypanosomatidae</taxon>
        <taxon>Novymonas</taxon>
    </lineage>
</organism>
<sequence>MPSRAAPPLALRPVVLAAALLVLCVLPALVTAAVSTRSGGGDARNPSVVPHLGDIVPLTLYMRVKRQVQHSFISIGAADAQLQVDEVAVEDGDGNDVDVAALAAKAQPLPKDLDLPSLGAARGKHPNQVDRVLPPSYCPRFGINRAVILKVNDTLRLAGEIMEADATLQQSDFAFRFSVGRGLQKESTWLPLAARKSFMNVLSATLAARLHAEQAAQVADTAAERQRGTLGAEDVDPVVAQEARRVQYLSRVTFFFGFRKGDLQKMTSFSITAQYSPEVKAGVEIQYVWNEHRAYNPNRAVTLCSAVVVLVSMITMLAVFHPSSRSMLLFSQRIVAARAHE</sequence>
<evidence type="ECO:0000313" key="3">
    <source>
        <dbReference type="EMBL" id="KAK7200167.1"/>
    </source>
</evidence>
<keyword evidence="4" id="KW-1185">Reference proteome</keyword>